<keyword evidence="2" id="KW-1185">Reference proteome</keyword>
<gene>
    <name evidence="1" type="ORF">BDV39DRAFT_47710</name>
</gene>
<protein>
    <submittedName>
        <fullName evidence="1">Uncharacterized protein</fullName>
    </submittedName>
</protein>
<reference evidence="2" key="1">
    <citation type="submission" date="2019-04" db="EMBL/GenBank/DDBJ databases">
        <title>Friends and foes A comparative genomics studyof 23 Aspergillus species from section Flavi.</title>
        <authorList>
            <consortium name="DOE Joint Genome Institute"/>
            <person name="Kjaerbolling I."/>
            <person name="Vesth T."/>
            <person name="Frisvad J.C."/>
            <person name="Nybo J.L."/>
            <person name="Theobald S."/>
            <person name="Kildgaard S."/>
            <person name="Isbrandt T."/>
            <person name="Kuo A."/>
            <person name="Sato A."/>
            <person name="Lyhne E.K."/>
            <person name="Kogle M.E."/>
            <person name="Wiebenga A."/>
            <person name="Kun R.S."/>
            <person name="Lubbers R.J."/>
            <person name="Makela M.R."/>
            <person name="Barry K."/>
            <person name="Chovatia M."/>
            <person name="Clum A."/>
            <person name="Daum C."/>
            <person name="Haridas S."/>
            <person name="He G."/>
            <person name="LaButti K."/>
            <person name="Lipzen A."/>
            <person name="Mondo S."/>
            <person name="Riley R."/>
            <person name="Salamov A."/>
            <person name="Simmons B.A."/>
            <person name="Magnuson J.K."/>
            <person name="Henrissat B."/>
            <person name="Mortensen U.H."/>
            <person name="Larsen T.O."/>
            <person name="Devries R.P."/>
            <person name="Grigoriev I.V."/>
            <person name="Machida M."/>
            <person name="Baker S.E."/>
            <person name="Andersen M.R."/>
        </authorList>
    </citation>
    <scope>NUCLEOTIDE SEQUENCE [LARGE SCALE GENOMIC DNA]</scope>
    <source>
        <strain evidence="2">CBS 130017</strain>
    </source>
</reference>
<dbReference type="EMBL" id="ML741779">
    <property type="protein sequence ID" value="KAE8329411.1"/>
    <property type="molecule type" value="Genomic_DNA"/>
</dbReference>
<organism evidence="1 2">
    <name type="scientific">Aspergillus sergii</name>
    <dbReference type="NCBI Taxonomy" id="1034303"/>
    <lineage>
        <taxon>Eukaryota</taxon>
        <taxon>Fungi</taxon>
        <taxon>Dikarya</taxon>
        <taxon>Ascomycota</taxon>
        <taxon>Pezizomycotina</taxon>
        <taxon>Eurotiomycetes</taxon>
        <taxon>Eurotiomycetidae</taxon>
        <taxon>Eurotiales</taxon>
        <taxon>Aspergillaceae</taxon>
        <taxon>Aspergillus</taxon>
        <taxon>Aspergillus subgen. Circumdati</taxon>
    </lineage>
</organism>
<accession>A0A5N6X856</accession>
<proteinExistence type="predicted"/>
<evidence type="ECO:0000313" key="1">
    <source>
        <dbReference type="EMBL" id="KAE8329411.1"/>
    </source>
</evidence>
<name>A0A5N6X856_9EURO</name>
<evidence type="ECO:0000313" key="2">
    <source>
        <dbReference type="Proteomes" id="UP000325945"/>
    </source>
</evidence>
<sequence length="102" mass="11615">MILPRGRNKARQLACFLAFTPSSRGTVTTGKEILRPGEPSLSPHKIKLTTHIFLHIQGGYSVSRRIWRNQEWRQCPLDSNPVAAWLARSMDVYRAVEEVDQA</sequence>
<dbReference type="AlphaFoldDB" id="A0A5N6X856"/>
<dbReference type="Proteomes" id="UP000325945">
    <property type="component" value="Unassembled WGS sequence"/>
</dbReference>